<dbReference type="PROSITE" id="PS01131">
    <property type="entry name" value="RRNA_A_DIMETH"/>
    <property type="match status" value="1"/>
</dbReference>
<name>A0A0H3PA92_CAMJJ</name>
<dbReference type="Proteomes" id="UP000000646">
    <property type="component" value="Chromosome"/>
</dbReference>
<dbReference type="Pfam" id="PF00398">
    <property type="entry name" value="RrnaAD"/>
    <property type="match status" value="1"/>
</dbReference>
<keyword evidence="6 7" id="KW-0694">RNA-binding</keyword>
<dbReference type="eggNOG" id="COG0030">
    <property type="taxonomic scope" value="Bacteria"/>
</dbReference>
<evidence type="ECO:0000313" key="10">
    <source>
        <dbReference type="EMBL" id="EAQ72002.1"/>
    </source>
</evidence>
<evidence type="ECO:0000256" key="5">
    <source>
        <dbReference type="ARBA" id="ARBA00022691"/>
    </source>
</evidence>
<dbReference type="InterPro" id="IPR029063">
    <property type="entry name" value="SAM-dependent_MTases_sf"/>
</dbReference>
<feature type="binding site" evidence="7 8">
    <location>
        <position position="37"/>
    </location>
    <ligand>
        <name>S-adenosyl-L-methionine</name>
        <dbReference type="ChEBI" id="CHEBI:59789"/>
    </ligand>
</feature>
<organism evidence="10 11">
    <name type="scientific">Campylobacter jejuni subsp. jejuni serotype O:23/36 (strain 81-176)</name>
    <dbReference type="NCBI Taxonomy" id="354242"/>
    <lineage>
        <taxon>Bacteria</taxon>
        <taxon>Pseudomonadati</taxon>
        <taxon>Campylobacterota</taxon>
        <taxon>Epsilonproteobacteria</taxon>
        <taxon>Campylobacterales</taxon>
        <taxon>Campylobacteraceae</taxon>
        <taxon>Campylobacter</taxon>
    </lineage>
</organism>
<feature type="binding site" evidence="7 8">
    <location>
        <position position="11"/>
    </location>
    <ligand>
        <name>S-adenosyl-L-methionine</name>
        <dbReference type="ChEBI" id="CHEBI:59789"/>
    </ligand>
</feature>
<dbReference type="InterPro" id="IPR020598">
    <property type="entry name" value="rRNA_Ade_methylase_Trfase_N"/>
</dbReference>
<dbReference type="HAMAP" id="MF_00607">
    <property type="entry name" value="16SrRNA_methyltr_A"/>
    <property type="match status" value="1"/>
</dbReference>
<dbReference type="CDD" id="cd02440">
    <property type="entry name" value="AdoMet_MTases"/>
    <property type="match status" value="1"/>
</dbReference>
<dbReference type="EMBL" id="CP000538">
    <property type="protein sequence ID" value="EAQ72002.1"/>
    <property type="molecule type" value="Genomic_DNA"/>
</dbReference>
<gene>
    <name evidence="7 10" type="primary">ksgA</name>
    <name evidence="7" type="synonym">rsmA</name>
    <name evidence="10" type="ordered locus">CJJ81176_0005</name>
</gene>
<comment type="similarity">
    <text evidence="7">Belongs to the class I-like SAM-binding methyltransferase superfamily. rRNA adenine N(6)-methyltransferase family. RsmA subfamily.</text>
</comment>
<evidence type="ECO:0000313" key="11">
    <source>
        <dbReference type="Proteomes" id="UP000000646"/>
    </source>
</evidence>
<dbReference type="InterPro" id="IPR023165">
    <property type="entry name" value="rRNA_Ade_diMease-like_C"/>
</dbReference>
<dbReference type="GO" id="GO:0003723">
    <property type="term" value="F:RNA binding"/>
    <property type="evidence" value="ECO:0007669"/>
    <property type="project" value="UniProtKB-UniRule"/>
</dbReference>
<keyword evidence="4 7" id="KW-0808">Transferase</keyword>
<keyword evidence="3 7" id="KW-0489">Methyltransferase</keyword>
<dbReference type="AlphaFoldDB" id="A0A0H3PA92"/>
<dbReference type="InterPro" id="IPR011530">
    <property type="entry name" value="rRNA_adenine_dimethylase"/>
</dbReference>
<dbReference type="Gene3D" id="3.40.50.150">
    <property type="entry name" value="Vaccinia Virus protein VP39"/>
    <property type="match status" value="1"/>
</dbReference>
<dbReference type="SMART" id="SM00650">
    <property type="entry name" value="rADc"/>
    <property type="match status" value="1"/>
</dbReference>
<dbReference type="EC" id="2.1.1.182" evidence="7"/>
<dbReference type="GO" id="GO:0005829">
    <property type="term" value="C:cytosol"/>
    <property type="evidence" value="ECO:0007669"/>
    <property type="project" value="TreeGrafter"/>
</dbReference>
<comment type="subcellular location">
    <subcellularLocation>
        <location evidence="7">Cytoplasm</location>
    </subcellularLocation>
</comment>
<evidence type="ECO:0000256" key="4">
    <source>
        <dbReference type="ARBA" id="ARBA00022679"/>
    </source>
</evidence>
<evidence type="ECO:0000256" key="8">
    <source>
        <dbReference type="PROSITE-ProRule" id="PRU01026"/>
    </source>
</evidence>
<dbReference type="PROSITE" id="PS51689">
    <property type="entry name" value="SAM_RNA_A_N6_MT"/>
    <property type="match status" value="1"/>
</dbReference>
<feature type="binding site" evidence="7 8">
    <location>
        <position position="104"/>
    </location>
    <ligand>
        <name>S-adenosyl-L-methionine</name>
        <dbReference type="ChEBI" id="CHEBI:59789"/>
    </ligand>
</feature>
<dbReference type="RefSeq" id="WP_002869295.1">
    <property type="nucleotide sequence ID" value="NC_008787.1"/>
</dbReference>
<evidence type="ECO:0000256" key="3">
    <source>
        <dbReference type="ARBA" id="ARBA00022603"/>
    </source>
</evidence>
<feature type="binding site" evidence="7 8">
    <location>
        <position position="13"/>
    </location>
    <ligand>
        <name>S-adenosyl-L-methionine</name>
        <dbReference type="ChEBI" id="CHEBI:59789"/>
    </ligand>
</feature>
<comment type="function">
    <text evidence="7">Specifically dimethylates two adjacent adenosines (A1518 and A1519) in the loop of a conserved hairpin near the 3'-end of 16S rRNA in the 30S particle. May play a critical role in biogenesis of 30S subunits.</text>
</comment>
<dbReference type="InterPro" id="IPR020596">
    <property type="entry name" value="rRNA_Ade_Mease_Trfase_CS"/>
</dbReference>
<evidence type="ECO:0000256" key="1">
    <source>
        <dbReference type="ARBA" id="ARBA00022490"/>
    </source>
</evidence>
<dbReference type="Gene3D" id="1.10.8.100">
    <property type="entry name" value="Ribosomal RNA adenine dimethylase-like, domain 2"/>
    <property type="match status" value="1"/>
</dbReference>
<evidence type="ECO:0000256" key="7">
    <source>
        <dbReference type="HAMAP-Rule" id="MF_00607"/>
    </source>
</evidence>
<reference evidence="11" key="1">
    <citation type="submission" date="2006-12" db="EMBL/GenBank/DDBJ databases">
        <authorList>
            <person name="Fouts D.E."/>
            <person name="Nelson K.E."/>
            <person name="Sebastian Y."/>
        </authorList>
    </citation>
    <scope>NUCLEOTIDE SEQUENCE [LARGE SCALE GENOMIC DNA]</scope>
    <source>
        <strain evidence="11">81-176</strain>
    </source>
</reference>
<dbReference type="SUPFAM" id="SSF53335">
    <property type="entry name" value="S-adenosyl-L-methionine-dependent methyltransferases"/>
    <property type="match status" value="1"/>
</dbReference>
<dbReference type="InterPro" id="IPR001737">
    <property type="entry name" value="KsgA/Erm"/>
</dbReference>
<dbReference type="KEGG" id="cjj:CJJ81176_0005"/>
<evidence type="ECO:0000256" key="2">
    <source>
        <dbReference type="ARBA" id="ARBA00022552"/>
    </source>
</evidence>
<proteinExistence type="inferred from homology"/>
<keyword evidence="2 7" id="KW-0698">rRNA processing</keyword>
<keyword evidence="5 7" id="KW-0949">S-adenosyl-L-methionine</keyword>
<feature type="domain" description="Ribosomal RNA adenine methylase transferase N-terminal" evidence="9">
    <location>
        <begin position="18"/>
        <end position="188"/>
    </location>
</feature>
<sequence length="266" mass="30354">MVKAKKQYGQNFLIDKSVLAKIIQAIPKEMNNIIEIGPGLGDLTQELLKISQVKAYEIDNDLIPILKKKFQKELECGKFNLIHQDASEAFNPSLDEKPYFLVANLPYYVASHIILKALEDKNCLGLIVMVQKEMAEKFCAKEGNGEFSSLGVLSAMICERKILFDVDPQCFNPPPKVISAVMSLIKTKDFNELCEIENFKNFLKDCFKAPRKQLLGNLKTYKAKVLEVLSTLGLKENIRPHEICVDSYLKIYDKLKDKYGRKQRDK</sequence>
<comment type="catalytic activity">
    <reaction evidence="7">
        <text>adenosine(1518)/adenosine(1519) in 16S rRNA + 4 S-adenosyl-L-methionine = N(6)-dimethyladenosine(1518)/N(6)-dimethyladenosine(1519) in 16S rRNA + 4 S-adenosyl-L-homocysteine + 4 H(+)</text>
        <dbReference type="Rhea" id="RHEA:19609"/>
        <dbReference type="Rhea" id="RHEA-COMP:10232"/>
        <dbReference type="Rhea" id="RHEA-COMP:10233"/>
        <dbReference type="ChEBI" id="CHEBI:15378"/>
        <dbReference type="ChEBI" id="CHEBI:57856"/>
        <dbReference type="ChEBI" id="CHEBI:59789"/>
        <dbReference type="ChEBI" id="CHEBI:74411"/>
        <dbReference type="ChEBI" id="CHEBI:74493"/>
        <dbReference type="EC" id="2.1.1.182"/>
    </reaction>
</comment>
<dbReference type="PANTHER" id="PTHR11727:SF7">
    <property type="entry name" value="DIMETHYLADENOSINE TRANSFERASE-RELATED"/>
    <property type="match status" value="1"/>
</dbReference>
<protein>
    <recommendedName>
        <fullName evidence="7">Ribosomal RNA small subunit methyltransferase A</fullName>
        <ecNumber evidence="7">2.1.1.182</ecNumber>
    </recommendedName>
    <alternativeName>
        <fullName evidence="7">16S rRNA (adenine(1518)-N(6)/adenine(1519)-N(6))-dimethyltransferase</fullName>
    </alternativeName>
    <alternativeName>
        <fullName evidence="7">16S rRNA dimethyladenosine transferase</fullName>
    </alternativeName>
    <alternativeName>
        <fullName evidence="7">16S rRNA dimethylase</fullName>
    </alternativeName>
    <alternativeName>
        <fullName evidence="7">S-adenosylmethionine-6-N', N'-adenosyl(rRNA) dimethyltransferase</fullName>
    </alternativeName>
</protein>
<dbReference type="GO" id="GO:0052908">
    <property type="term" value="F:16S rRNA (adenine(1518)-N(6)/adenine(1519)-N(6))-dimethyltransferase activity"/>
    <property type="evidence" value="ECO:0007669"/>
    <property type="project" value="UniProtKB-EC"/>
</dbReference>
<dbReference type="PANTHER" id="PTHR11727">
    <property type="entry name" value="DIMETHYLADENOSINE TRANSFERASE"/>
    <property type="match status" value="1"/>
</dbReference>
<evidence type="ECO:0000259" key="9">
    <source>
        <dbReference type="SMART" id="SM00650"/>
    </source>
</evidence>
<accession>A0A0H3PA92</accession>
<keyword evidence="1 7" id="KW-0963">Cytoplasm</keyword>
<evidence type="ECO:0000256" key="6">
    <source>
        <dbReference type="ARBA" id="ARBA00022884"/>
    </source>
</evidence>
<dbReference type="NCBIfam" id="TIGR00755">
    <property type="entry name" value="ksgA"/>
    <property type="match status" value="1"/>
</dbReference>
<dbReference type="HOGENOM" id="CLU_041220_0_2_7"/>
<feature type="binding site" evidence="7 8">
    <location>
        <position position="85"/>
    </location>
    <ligand>
        <name>S-adenosyl-L-methionine</name>
        <dbReference type="ChEBI" id="CHEBI:59789"/>
    </ligand>
</feature>
<feature type="binding site" evidence="7 8">
    <location>
        <position position="57"/>
    </location>
    <ligand>
        <name>S-adenosyl-L-methionine</name>
        <dbReference type="ChEBI" id="CHEBI:59789"/>
    </ligand>
</feature>